<reference evidence="3" key="1">
    <citation type="submission" date="2019-08" db="EMBL/GenBank/DDBJ databases">
        <authorList>
            <person name="Kucharzyk K."/>
            <person name="Murdoch R.W."/>
            <person name="Higgins S."/>
            <person name="Loffler F."/>
        </authorList>
    </citation>
    <scope>NUCLEOTIDE SEQUENCE</scope>
</reference>
<evidence type="ECO:0000256" key="1">
    <source>
        <dbReference type="ARBA" id="ARBA00006964"/>
    </source>
</evidence>
<evidence type="ECO:0000313" key="3">
    <source>
        <dbReference type="EMBL" id="MPL64519.1"/>
    </source>
</evidence>
<dbReference type="PANTHER" id="PTHR13799">
    <property type="entry name" value="NGG1 INTERACTING FACTOR 3"/>
    <property type="match status" value="1"/>
</dbReference>
<name>A0A644TCM0_9ZZZZ</name>
<sequence>MTLSDFDLWCRSFLQVDELRTIDDSLNGVQVGRSKKPLTKVAFAVDACAASIRRAAEAGAELLFVHHGMFWGSPARIEGPLLERIRSLLDADMGLYACHLPLDMHPEFGNNAQLANLLRLEDRKPFGVYHGVSIGVSGRLKQPRTAEELVAAILPDNSPPRTLIAAGPERINTLAIVSGGAPFEALQALGKGIDAFITGEPSHSIYHQVVEGGLTFIAAGHYATETWGLRAVEAKLKAETGLQTLFIDLPTGL</sequence>
<organism evidence="3">
    <name type="scientific">bioreactor metagenome</name>
    <dbReference type="NCBI Taxonomy" id="1076179"/>
    <lineage>
        <taxon>unclassified sequences</taxon>
        <taxon>metagenomes</taxon>
        <taxon>ecological metagenomes</taxon>
    </lineage>
</organism>
<keyword evidence="2" id="KW-0479">Metal-binding</keyword>
<dbReference type="Pfam" id="PF01784">
    <property type="entry name" value="DUF34_NIF3"/>
    <property type="match status" value="1"/>
</dbReference>
<dbReference type="SUPFAM" id="SSF102705">
    <property type="entry name" value="NIF3 (NGG1p interacting factor 3)-like"/>
    <property type="match status" value="1"/>
</dbReference>
<accession>A0A644TCM0</accession>
<comment type="similarity">
    <text evidence="1">Belongs to the GTP cyclohydrolase I type 2/NIF3 family.</text>
</comment>
<evidence type="ECO:0000256" key="2">
    <source>
        <dbReference type="ARBA" id="ARBA00022723"/>
    </source>
</evidence>
<dbReference type="InterPro" id="IPR002678">
    <property type="entry name" value="DUF34/NIF3"/>
</dbReference>
<protein>
    <submittedName>
        <fullName evidence="3">GTP cyclohydrolase 1 type 2</fullName>
    </submittedName>
</protein>
<dbReference type="InterPro" id="IPR036069">
    <property type="entry name" value="DUF34/NIF3_sf"/>
</dbReference>
<keyword evidence="3" id="KW-0378">Hydrolase</keyword>
<comment type="caution">
    <text evidence="3">The sequence shown here is derived from an EMBL/GenBank/DDBJ whole genome shotgun (WGS) entry which is preliminary data.</text>
</comment>
<gene>
    <name evidence="3" type="ORF">SDC9_10174</name>
</gene>
<dbReference type="NCBIfam" id="TIGR00486">
    <property type="entry name" value="YbgI_SA1388"/>
    <property type="match status" value="1"/>
</dbReference>
<dbReference type="EMBL" id="VSSQ01000025">
    <property type="protein sequence ID" value="MPL64519.1"/>
    <property type="molecule type" value="Genomic_DNA"/>
</dbReference>
<dbReference type="GO" id="GO:0046872">
    <property type="term" value="F:metal ion binding"/>
    <property type="evidence" value="ECO:0007669"/>
    <property type="project" value="UniProtKB-KW"/>
</dbReference>
<dbReference type="PANTHER" id="PTHR13799:SF14">
    <property type="entry name" value="GTP CYCLOHYDROLASE 1 TYPE 2 HOMOLOG"/>
    <property type="match status" value="1"/>
</dbReference>
<dbReference type="GO" id="GO:0005737">
    <property type="term" value="C:cytoplasm"/>
    <property type="evidence" value="ECO:0007669"/>
    <property type="project" value="TreeGrafter"/>
</dbReference>
<dbReference type="Gene3D" id="3.40.1390.30">
    <property type="entry name" value="NIF3 (NGG1p interacting factor 3)-like"/>
    <property type="match status" value="2"/>
</dbReference>
<dbReference type="GO" id="GO:0016787">
    <property type="term" value="F:hydrolase activity"/>
    <property type="evidence" value="ECO:0007669"/>
    <property type="project" value="UniProtKB-KW"/>
</dbReference>
<dbReference type="AlphaFoldDB" id="A0A644TCM0"/>
<proteinExistence type="inferred from homology"/>